<dbReference type="AlphaFoldDB" id="A0A3B1DL37"/>
<gene>
    <name evidence="8" type="ORF">MNBD_UNCLBAC01-1275</name>
</gene>
<dbReference type="PANTHER" id="PTHR33653">
    <property type="entry name" value="RIBONUCLEASE VAPC2"/>
    <property type="match status" value="1"/>
</dbReference>
<dbReference type="GO" id="GO:0004518">
    <property type="term" value="F:nuclease activity"/>
    <property type="evidence" value="ECO:0007669"/>
    <property type="project" value="UniProtKB-KW"/>
</dbReference>
<comment type="cofactor">
    <cofactor evidence="1">
        <name>Mg(2+)</name>
        <dbReference type="ChEBI" id="CHEBI:18420"/>
    </cofactor>
</comment>
<evidence type="ECO:0000313" key="8">
    <source>
        <dbReference type="EMBL" id="VAX36764.1"/>
    </source>
</evidence>
<feature type="domain" description="PIN" evidence="7">
    <location>
        <begin position="3"/>
        <end position="124"/>
    </location>
</feature>
<protein>
    <recommendedName>
        <fullName evidence="7">PIN domain-containing protein</fullName>
    </recommendedName>
</protein>
<accession>A0A3B1DL37</accession>
<proteinExistence type="inferred from homology"/>
<dbReference type="Gene3D" id="3.40.50.1010">
    <property type="entry name" value="5'-nuclease"/>
    <property type="match status" value="1"/>
</dbReference>
<keyword evidence="5" id="KW-0460">Magnesium</keyword>
<comment type="similarity">
    <text evidence="6">Belongs to the PINc/VapC protein family.</text>
</comment>
<keyword evidence="3" id="KW-0479">Metal-binding</keyword>
<dbReference type="EMBL" id="UOGJ01000110">
    <property type="protein sequence ID" value="VAX36764.1"/>
    <property type="molecule type" value="Genomic_DNA"/>
</dbReference>
<evidence type="ECO:0000256" key="6">
    <source>
        <dbReference type="ARBA" id="ARBA00038093"/>
    </source>
</evidence>
<dbReference type="CDD" id="cd18746">
    <property type="entry name" value="PIN_VapC4-5_FitB-like"/>
    <property type="match status" value="1"/>
</dbReference>
<dbReference type="GO" id="GO:0046872">
    <property type="term" value="F:metal ion binding"/>
    <property type="evidence" value="ECO:0007669"/>
    <property type="project" value="UniProtKB-KW"/>
</dbReference>
<keyword evidence="2" id="KW-0540">Nuclease</keyword>
<dbReference type="InterPro" id="IPR050556">
    <property type="entry name" value="Type_II_TA_system_RNase"/>
</dbReference>
<evidence type="ECO:0000256" key="3">
    <source>
        <dbReference type="ARBA" id="ARBA00022723"/>
    </source>
</evidence>
<organism evidence="8">
    <name type="scientific">hydrothermal vent metagenome</name>
    <dbReference type="NCBI Taxonomy" id="652676"/>
    <lineage>
        <taxon>unclassified sequences</taxon>
        <taxon>metagenomes</taxon>
        <taxon>ecological metagenomes</taxon>
    </lineage>
</organism>
<dbReference type="GO" id="GO:0016787">
    <property type="term" value="F:hydrolase activity"/>
    <property type="evidence" value="ECO:0007669"/>
    <property type="project" value="UniProtKB-KW"/>
</dbReference>
<evidence type="ECO:0000256" key="2">
    <source>
        <dbReference type="ARBA" id="ARBA00022722"/>
    </source>
</evidence>
<dbReference type="InterPro" id="IPR029060">
    <property type="entry name" value="PIN-like_dom_sf"/>
</dbReference>
<evidence type="ECO:0000256" key="5">
    <source>
        <dbReference type="ARBA" id="ARBA00022842"/>
    </source>
</evidence>
<dbReference type="InterPro" id="IPR002716">
    <property type="entry name" value="PIN_dom"/>
</dbReference>
<evidence type="ECO:0000256" key="4">
    <source>
        <dbReference type="ARBA" id="ARBA00022801"/>
    </source>
</evidence>
<evidence type="ECO:0000259" key="7">
    <source>
        <dbReference type="Pfam" id="PF01850"/>
    </source>
</evidence>
<evidence type="ECO:0000256" key="1">
    <source>
        <dbReference type="ARBA" id="ARBA00001946"/>
    </source>
</evidence>
<dbReference type="Pfam" id="PF01850">
    <property type="entry name" value="PIN"/>
    <property type="match status" value="1"/>
</dbReference>
<name>A0A3B1DL37_9ZZZZ</name>
<keyword evidence="4" id="KW-0378">Hydrolase</keyword>
<sequence>MRVLLDTCILSELKCPIPNSIVIQSIQEIDKNNLFISTLSIGEITKGVALLEDGKRKHDLNSWILGLEQYYADHIIPIDLETARIWGEVTAKAQKLGKAIPAIDGLIASTALRHGLHLMTRNTSHFEPTGVLLINPFQ</sequence>
<reference evidence="8" key="1">
    <citation type="submission" date="2018-06" db="EMBL/GenBank/DDBJ databases">
        <authorList>
            <person name="Zhirakovskaya E."/>
        </authorList>
    </citation>
    <scope>NUCLEOTIDE SEQUENCE</scope>
</reference>
<dbReference type="PANTHER" id="PTHR33653:SF1">
    <property type="entry name" value="RIBONUCLEASE VAPC2"/>
    <property type="match status" value="1"/>
</dbReference>
<dbReference type="SUPFAM" id="SSF88723">
    <property type="entry name" value="PIN domain-like"/>
    <property type="match status" value="1"/>
</dbReference>